<accession>A0A139HXJ1</accession>
<dbReference type="InterPro" id="IPR036388">
    <property type="entry name" value="WH-like_DNA-bd_sf"/>
</dbReference>
<dbReference type="Gene3D" id="3.40.50.150">
    <property type="entry name" value="Vaccinia Virus protein VP39"/>
    <property type="match status" value="1"/>
</dbReference>
<dbReference type="PIRSF" id="PIRSF005739">
    <property type="entry name" value="O-mtase"/>
    <property type="match status" value="1"/>
</dbReference>
<dbReference type="SUPFAM" id="SSF53335">
    <property type="entry name" value="S-adenosyl-L-methionine-dependent methyltransferases"/>
    <property type="match status" value="1"/>
</dbReference>
<dbReference type="InterPro" id="IPR029063">
    <property type="entry name" value="SAM-dependent_MTases_sf"/>
</dbReference>
<evidence type="ECO:0000256" key="1">
    <source>
        <dbReference type="ARBA" id="ARBA00022603"/>
    </source>
</evidence>
<evidence type="ECO:0000313" key="8">
    <source>
        <dbReference type="Proteomes" id="UP000070133"/>
    </source>
</evidence>
<evidence type="ECO:0000256" key="2">
    <source>
        <dbReference type="ARBA" id="ARBA00022679"/>
    </source>
</evidence>
<dbReference type="InterPro" id="IPR036390">
    <property type="entry name" value="WH_DNA-bd_sf"/>
</dbReference>
<dbReference type="PANTHER" id="PTHR43712">
    <property type="entry name" value="PUTATIVE (AFU_ORTHOLOGUE AFUA_4G14580)-RELATED"/>
    <property type="match status" value="1"/>
</dbReference>
<dbReference type="STRING" id="321146.A0A139HXJ1"/>
<dbReference type="GO" id="GO:0008171">
    <property type="term" value="F:O-methyltransferase activity"/>
    <property type="evidence" value="ECO:0007669"/>
    <property type="project" value="InterPro"/>
</dbReference>
<dbReference type="InterPro" id="IPR016461">
    <property type="entry name" value="COMT-like"/>
</dbReference>
<dbReference type="EMBL" id="LFZN01000003">
    <property type="protein sequence ID" value="KXT07157.1"/>
    <property type="molecule type" value="Genomic_DNA"/>
</dbReference>
<evidence type="ECO:0000256" key="4">
    <source>
        <dbReference type="PIRSR" id="PIRSR005739-1"/>
    </source>
</evidence>
<dbReference type="InterPro" id="IPR001077">
    <property type="entry name" value="COMT_C"/>
</dbReference>
<feature type="domain" description="O-methyltransferase dimerisation" evidence="6">
    <location>
        <begin position="28"/>
        <end position="95"/>
    </location>
</feature>
<keyword evidence="2" id="KW-0808">Transferase</keyword>
<evidence type="ECO:0000259" key="6">
    <source>
        <dbReference type="Pfam" id="PF08100"/>
    </source>
</evidence>
<dbReference type="AlphaFoldDB" id="A0A139HXJ1"/>
<feature type="active site" description="Proton acceptor" evidence="4">
    <location>
        <position position="271"/>
    </location>
</feature>
<sequence>MSSSVPSTPSARQNHPVNSVLELCRLVAIKIGLDVGLFEHLSKQDDKSVEVEDLASATGVEPRLLRRILRVLANTNNVIESSPGYFRANDACRHWTDPNVRATGEFHFEHTFQVILTLPTYLKENGYREPTDPTRTPWNISKNTSLPFFDWLDSPGNETSRSNFDKSMTVGTMSHFWFEKTVSASQVLGSVDDPEAPLYVDIGGGLGEHACKLHAAHPDLVGKLIVQDLPQSIHKSKQRKLPEKISLMEYNFFTPQPIQGAKNYYLRRVLHDWPDKEAIRILQNQRMALRRDYSRILLNEKVVPDQGASPADVVSDIIGMVVGGTERTETEWRQLVAQAGGLVVTDMMSFEECAEKIIVIELE</sequence>
<keyword evidence="8" id="KW-1185">Reference proteome</keyword>
<protein>
    <submittedName>
        <fullName evidence="7">Uncharacterized protein</fullName>
    </submittedName>
</protein>
<dbReference type="Proteomes" id="UP000070133">
    <property type="component" value="Unassembled WGS sequence"/>
</dbReference>
<dbReference type="SUPFAM" id="SSF46785">
    <property type="entry name" value="Winged helix' DNA-binding domain"/>
    <property type="match status" value="1"/>
</dbReference>
<evidence type="ECO:0000256" key="3">
    <source>
        <dbReference type="ARBA" id="ARBA00022691"/>
    </source>
</evidence>
<gene>
    <name evidence="7" type="ORF">AC578_2495</name>
</gene>
<keyword evidence="1" id="KW-0489">Methyltransferase</keyword>
<name>A0A139HXJ1_9PEZI</name>
<evidence type="ECO:0000313" key="7">
    <source>
        <dbReference type="EMBL" id="KXT07157.1"/>
    </source>
</evidence>
<dbReference type="InterPro" id="IPR012967">
    <property type="entry name" value="COMT_dimerisation"/>
</dbReference>
<dbReference type="Pfam" id="PF00891">
    <property type="entry name" value="Methyltransf_2"/>
    <property type="match status" value="1"/>
</dbReference>
<keyword evidence="3" id="KW-0949">S-adenosyl-L-methionine</keyword>
<organism evidence="7 8">
    <name type="scientific">Pseudocercospora eumusae</name>
    <dbReference type="NCBI Taxonomy" id="321146"/>
    <lineage>
        <taxon>Eukaryota</taxon>
        <taxon>Fungi</taxon>
        <taxon>Dikarya</taxon>
        <taxon>Ascomycota</taxon>
        <taxon>Pezizomycotina</taxon>
        <taxon>Dothideomycetes</taxon>
        <taxon>Dothideomycetidae</taxon>
        <taxon>Mycosphaerellales</taxon>
        <taxon>Mycosphaerellaceae</taxon>
        <taxon>Pseudocercospora</taxon>
    </lineage>
</organism>
<reference evidence="7 8" key="1">
    <citation type="submission" date="2015-07" db="EMBL/GenBank/DDBJ databases">
        <title>Comparative genomics of the Sigatoka disease complex on banana suggests a link between parallel evolutionary changes in Pseudocercospora fijiensis and Pseudocercospora eumusae and increased virulence on the banana host.</title>
        <authorList>
            <person name="Chang T.-C."/>
            <person name="Salvucci A."/>
            <person name="Crous P.W."/>
            <person name="Stergiopoulos I."/>
        </authorList>
    </citation>
    <scope>NUCLEOTIDE SEQUENCE [LARGE SCALE GENOMIC DNA]</scope>
    <source>
        <strain evidence="7 8">CBS 114824</strain>
    </source>
</reference>
<dbReference type="PANTHER" id="PTHR43712:SF1">
    <property type="entry name" value="HYPOTHETICAL O-METHYLTRANSFERASE (EUROFUNG)-RELATED"/>
    <property type="match status" value="1"/>
</dbReference>
<evidence type="ECO:0000259" key="5">
    <source>
        <dbReference type="Pfam" id="PF00891"/>
    </source>
</evidence>
<comment type="caution">
    <text evidence="7">The sequence shown here is derived from an EMBL/GenBank/DDBJ whole genome shotgun (WGS) entry which is preliminary data.</text>
</comment>
<dbReference type="Gene3D" id="1.10.10.10">
    <property type="entry name" value="Winged helix-like DNA-binding domain superfamily/Winged helix DNA-binding domain"/>
    <property type="match status" value="1"/>
</dbReference>
<dbReference type="GO" id="GO:0032259">
    <property type="term" value="P:methylation"/>
    <property type="evidence" value="ECO:0007669"/>
    <property type="project" value="UniProtKB-KW"/>
</dbReference>
<feature type="domain" description="O-methyltransferase C-terminal" evidence="5">
    <location>
        <begin position="180"/>
        <end position="340"/>
    </location>
</feature>
<dbReference type="PROSITE" id="PS51683">
    <property type="entry name" value="SAM_OMT_II"/>
    <property type="match status" value="1"/>
</dbReference>
<proteinExistence type="predicted"/>
<dbReference type="OrthoDB" id="2410195at2759"/>
<dbReference type="Pfam" id="PF08100">
    <property type="entry name" value="Dimerisation"/>
    <property type="match status" value="1"/>
</dbReference>